<evidence type="ECO:0000256" key="1">
    <source>
        <dbReference type="SAM" id="MobiDB-lite"/>
    </source>
</evidence>
<dbReference type="Proteomes" id="UP000231134">
    <property type="component" value="Unassembled WGS sequence"/>
</dbReference>
<name>A0A2M9AAY4_9BACT</name>
<gene>
    <name evidence="3" type="ORF">BGX16_2822</name>
</gene>
<dbReference type="OrthoDB" id="9814794at2"/>
<dbReference type="InterPro" id="IPR038653">
    <property type="entry name" value="Put_CMD_sf"/>
</dbReference>
<protein>
    <recommendedName>
        <fullName evidence="5">Carbohydrate metabolism domain-containing protein</fullName>
    </recommendedName>
</protein>
<accession>A0A2M9AAY4</accession>
<dbReference type="RefSeq" id="WP_100426618.1">
    <property type="nucleotide sequence ID" value="NZ_PGEX01000001.1"/>
</dbReference>
<organism evidence="3 4">
    <name type="scientific">Hallerella succinigenes</name>
    <dbReference type="NCBI Taxonomy" id="1896222"/>
    <lineage>
        <taxon>Bacteria</taxon>
        <taxon>Pseudomonadati</taxon>
        <taxon>Fibrobacterota</taxon>
        <taxon>Fibrobacteria</taxon>
        <taxon>Fibrobacterales</taxon>
        <taxon>Fibrobacteraceae</taxon>
        <taxon>Hallerella</taxon>
    </lineage>
</organism>
<evidence type="ECO:0000313" key="3">
    <source>
        <dbReference type="EMBL" id="PJJ42777.1"/>
    </source>
</evidence>
<feature type="chain" id="PRO_5014721635" description="Carbohydrate metabolism domain-containing protein" evidence="2">
    <location>
        <begin position="21"/>
        <end position="557"/>
    </location>
</feature>
<evidence type="ECO:0000313" key="4">
    <source>
        <dbReference type="Proteomes" id="UP000231134"/>
    </source>
</evidence>
<reference evidence="3 4" key="1">
    <citation type="submission" date="2017-11" db="EMBL/GenBank/DDBJ databases">
        <title>Animal gut microbial communities from fecal samples from Wisconsin, USA.</title>
        <authorList>
            <person name="Neumann A."/>
        </authorList>
    </citation>
    <scope>NUCLEOTIDE SEQUENCE [LARGE SCALE GENOMIC DNA]</scope>
    <source>
        <strain evidence="3 4">UWS3</strain>
    </source>
</reference>
<dbReference type="AlphaFoldDB" id="A0A2M9AAY4"/>
<dbReference type="Gene3D" id="2.60.120.890">
    <property type="entry name" value="BT2081, beta-jelly-roll domain"/>
    <property type="match status" value="1"/>
</dbReference>
<sequence length="557" mass="58679">MKNFCIWILACLVLMLVACEEDSTGPKTMAPNLGTLELSGWTVESKDEDSHTISISPLKKWLDSIVIDSVEALGDAKLYLAADDDLYDPELGKELVSGTVISTVDTSEFSIIVLDKKNRIVVVWLVSWDSPSVIASSSSNAIASEASQSSSSEMALSSSSARKDSSSSSSRQSSSSETVLSSSSSHKDSSSSSSQQSSSSETVLSSSCARKDSSSSSSWQSSSSETAQLTLADLQPIVNGDTLKNAVTVNGDKILINVPYSSSLGNALSQVRFVGMDSVLDLRTAKTLNLLSADSLWTAYRVIAGVQVLGSDFTKREDAFFATTSDAMATEGSVQVVANYTFTATANLVENGESISLSSEIVSCAWAGILGAKKLATGIYFAGTYAGQNAMNIYDVNYTSGTPSTDLSDISSQMTFGREFTARPSAFELTYSYVHVANSNSSYPQKALAYVILVSKDSKAVAIGAFTLDASAEGTSTTELSYGADPDAVLSAGYVGTSDLTLGTGREDVASIRVVFASSAYAHVVAGGTTVMNDPAIEYRGGEGSTLTLENWKLIYE</sequence>
<dbReference type="PROSITE" id="PS51257">
    <property type="entry name" value="PROKAR_LIPOPROTEIN"/>
    <property type="match status" value="1"/>
</dbReference>
<evidence type="ECO:0008006" key="5">
    <source>
        <dbReference type="Google" id="ProtNLM"/>
    </source>
</evidence>
<feature type="region of interest" description="Disordered" evidence="1">
    <location>
        <begin position="146"/>
        <end position="221"/>
    </location>
</feature>
<comment type="caution">
    <text evidence="3">The sequence shown here is derived from an EMBL/GenBank/DDBJ whole genome shotgun (WGS) entry which is preliminary data.</text>
</comment>
<keyword evidence="4" id="KW-1185">Reference proteome</keyword>
<proteinExistence type="predicted"/>
<evidence type="ECO:0000256" key="2">
    <source>
        <dbReference type="SAM" id="SignalP"/>
    </source>
</evidence>
<feature type="signal peptide" evidence="2">
    <location>
        <begin position="1"/>
        <end position="20"/>
    </location>
</feature>
<keyword evidence="2" id="KW-0732">Signal</keyword>
<dbReference type="EMBL" id="PGEX01000001">
    <property type="protein sequence ID" value="PJJ42777.1"/>
    <property type="molecule type" value="Genomic_DNA"/>
</dbReference>